<evidence type="ECO:0000313" key="2">
    <source>
        <dbReference type="EMBL" id="EPS66531.1"/>
    </source>
</evidence>
<dbReference type="PANTHER" id="PTHR37218:SF2">
    <property type="entry name" value="COILED-COIL PROTEIN"/>
    <property type="match status" value="1"/>
</dbReference>
<evidence type="ECO:0000313" key="3">
    <source>
        <dbReference type="Proteomes" id="UP000015453"/>
    </source>
</evidence>
<feature type="region of interest" description="Disordered" evidence="1">
    <location>
        <begin position="1"/>
        <end position="33"/>
    </location>
</feature>
<sequence length="225" mass="25531">MGGKGRRRREKNYKAAHGDWANRLPPPPDPNYVDAIPAKLRRIMSISGAGKSPHIMHPVKTSDTNGIHSEEGTNHPTSGTKRKRNDQLLEQRGNTGNGIQSDIHEKETKSRKRNNRNVAHDLRFQAVTTELGGALSQRKQRKKQRLEDRKKKHKGPKTEEDDDFPRHEKIRFGDVVEAPPKLLAIPKPLKKTHGASQERLRIQAVEAYRNLKGWESRPGIQLPIS</sequence>
<comment type="caution">
    <text evidence="2">The sequence shown here is derived from an EMBL/GenBank/DDBJ whole genome shotgun (WGS) entry which is preliminary data.</text>
</comment>
<gene>
    <name evidence="2" type="ORF">M569_08247</name>
</gene>
<accession>S8CNY6</accession>
<feature type="compositionally biased region" description="Basic residues" evidence="1">
    <location>
        <begin position="1"/>
        <end position="11"/>
    </location>
</feature>
<dbReference type="AlphaFoldDB" id="S8CNY6"/>
<dbReference type="Proteomes" id="UP000015453">
    <property type="component" value="Unassembled WGS sequence"/>
</dbReference>
<proteinExistence type="predicted"/>
<organism evidence="2 3">
    <name type="scientific">Genlisea aurea</name>
    <dbReference type="NCBI Taxonomy" id="192259"/>
    <lineage>
        <taxon>Eukaryota</taxon>
        <taxon>Viridiplantae</taxon>
        <taxon>Streptophyta</taxon>
        <taxon>Embryophyta</taxon>
        <taxon>Tracheophyta</taxon>
        <taxon>Spermatophyta</taxon>
        <taxon>Magnoliopsida</taxon>
        <taxon>eudicotyledons</taxon>
        <taxon>Gunneridae</taxon>
        <taxon>Pentapetalae</taxon>
        <taxon>asterids</taxon>
        <taxon>lamiids</taxon>
        <taxon>Lamiales</taxon>
        <taxon>Lentibulariaceae</taxon>
        <taxon>Genlisea</taxon>
    </lineage>
</organism>
<keyword evidence="3" id="KW-1185">Reference proteome</keyword>
<name>S8CNY6_9LAMI</name>
<feature type="region of interest" description="Disordered" evidence="1">
    <location>
        <begin position="47"/>
        <end position="166"/>
    </location>
</feature>
<feature type="compositionally biased region" description="Basic residues" evidence="1">
    <location>
        <begin position="138"/>
        <end position="155"/>
    </location>
</feature>
<dbReference type="OrthoDB" id="673745at2759"/>
<protein>
    <submittedName>
        <fullName evidence="2">Uncharacterized protein</fullName>
    </submittedName>
</protein>
<reference evidence="2 3" key="1">
    <citation type="journal article" date="2013" name="BMC Genomics">
        <title>The miniature genome of a carnivorous plant Genlisea aurea contains a low number of genes and short non-coding sequences.</title>
        <authorList>
            <person name="Leushkin E.V."/>
            <person name="Sutormin R.A."/>
            <person name="Nabieva E.R."/>
            <person name="Penin A.A."/>
            <person name="Kondrashov A.S."/>
            <person name="Logacheva M.D."/>
        </authorList>
    </citation>
    <scope>NUCLEOTIDE SEQUENCE [LARGE SCALE GENOMIC DNA]</scope>
</reference>
<dbReference type="PANTHER" id="PTHR37218">
    <property type="entry name" value="COILED-COIL PROTEIN"/>
    <property type="match status" value="1"/>
</dbReference>
<evidence type="ECO:0000256" key="1">
    <source>
        <dbReference type="SAM" id="MobiDB-lite"/>
    </source>
</evidence>
<dbReference type="EMBL" id="AUSU01003634">
    <property type="protein sequence ID" value="EPS66531.1"/>
    <property type="molecule type" value="Genomic_DNA"/>
</dbReference>